<keyword evidence="6 9" id="KW-0804">Transcription</keyword>
<dbReference type="InterPro" id="IPR003851">
    <property type="entry name" value="Znf_Dof"/>
</dbReference>
<comment type="subcellular location">
    <subcellularLocation>
        <location evidence="8 9">Nucleus</location>
    </subcellularLocation>
</comment>
<feature type="region of interest" description="Disordered" evidence="10">
    <location>
        <begin position="189"/>
        <end position="219"/>
    </location>
</feature>
<evidence type="ECO:0000256" key="1">
    <source>
        <dbReference type="ARBA" id="ARBA00022723"/>
    </source>
</evidence>
<evidence type="ECO:0000256" key="8">
    <source>
        <dbReference type="PROSITE-ProRule" id="PRU00071"/>
    </source>
</evidence>
<protein>
    <recommendedName>
        <fullName evidence="9">Dof zinc finger protein</fullName>
    </recommendedName>
</protein>
<comment type="function">
    <text evidence="9">Transcription factor that binds specifically to a 5'-AA[AG]G-3' consensus core sequence.</text>
</comment>
<evidence type="ECO:0000256" key="9">
    <source>
        <dbReference type="RuleBase" id="RU369094"/>
    </source>
</evidence>
<keyword evidence="5 8" id="KW-0238">DNA-binding</keyword>
<evidence type="ECO:0000256" key="2">
    <source>
        <dbReference type="ARBA" id="ARBA00022771"/>
    </source>
</evidence>
<dbReference type="GO" id="GO:0003700">
    <property type="term" value="F:DNA-binding transcription factor activity"/>
    <property type="evidence" value="ECO:0007669"/>
    <property type="project" value="UniProtKB-UniRule"/>
</dbReference>
<accession>A0A7I8KYN6</accession>
<evidence type="ECO:0000313" key="12">
    <source>
        <dbReference type="EMBL" id="CAA7402870.1"/>
    </source>
</evidence>
<sequence>MKDPSAAAFQAAIKAPKFPQEEQHLRCPRCDSTNTKFCYYNNYNLSQPRHFCKDCRRYWTKGGALRNIPVGGGTRKNSKRSAPSSSSSSSHTKRSISSPSPAAATHAAAEAGETGAASSISTLQFPKLETIPSVYSSTDADRQLLDFTGSFSSLLTSHGHFGSLLDNFHAGGAGVLGLPGTIDMGRPIGNPSLDLHSPGDGGDISGGTPAAEPQQAPLGDNLLGLPADSSCWSGSSGWSDLSIYTPGSNFQ</sequence>
<dbReference type="GO" id="GO:0008270">
    <property type="term" value="F:zinc ion binding"/>
    <property type="evidence" value="ECO:0007669"/>
    <property type="project" value="UniProtKB-KW"/>
</dbReference>
<name>A0A7I8KYN6_SPIIN</name>
<keyword evidence="1 9" id="KW-0479">Metal-binding</keyword>
<dbReference type="PANTHER" id="PTHR31992:SF62">
    <property type="entry name" value="DOF ZINC FINGER PROTEIN DOF3.1"/>
    <property type="match status" value="1"/>
</dbReference>
<dbReference type="GO" id="GO:0003677">
    <property type="term" value="F:DNA binding"/>
    <property type="evidence" value="ECO:0007669"/>
    <property type="project" value="UniProtKB-UniRule"/>
</dbReference>
<dbReference type="PANTHER" id="PTHR31992">
    <property type="entry name" value="DOF ZINC FINGER PROTEIN DOF1.4-RELATED"/>
    <property type="match status" value="1"/>
</dbReference>
<dbReference type="AlphaFoldDB" id="A0A7I8KYN6"/>
<evidence type="ECO:0000256" key="5">
    <source>
        <dbReference type="ARBA" id="ARBA00023125"/>
    </source>
</evidence>
<evidence type="ECO:0000256" key="6">
    <source>
        <dbReference type="ARBA" id="ARBA00023163"/>
    </source>
</evidence>
<dbReference type="OrthoDB" id="1927254at2759"/>
<evidence type="ECO:0000256" key="10">
    <source>
        <dbReference type="SAM" id="MobiDB-lite"/>
    </source>
</evidence>
<organism evidence="12 13">
    <name type="scientific">Spirodela intermedia</name>
    <name type="common">Intermediate duckweed</name>
    <dbReference type="NCBI Taxonomy" id="51605"/>
    <lineage>
        <taxon>Eukaryota</taxon>
        <taxon>Viridiplantae</taxon>
        <taxon>Streptophyta</taxon>
        <taxon>Embryophyta</taxon>
        <taxon>Tracheophyta</taxon>
        <taxon>Spermatophyta</taxon>
        <taxon>Magnoliopsida</taxon>
        <taxon>Liliopsida</taxon>
        <taxon>Araceae</taxon>
        <taxon>Lemnoideae</taxon>
        <taxon>Spirodela</taxon>
    </lineage>
</organism>
<reference evidence="12" key="1">
    <citation type="submission" date="2020-02" db="EMBL/GenBank/DDBJ databases">
        <authorList>
            <person name="Scholz U."/>
            <person name="Mascher M."/>
            <person name="Fiebig A."/>
        </authorList>
    </citation>
    <scope>NUCLEOTIDE SEQUENCE</scope>
</reference>
<dbReference type="InterPro" id="IPR045174">
    <property type="entry name" value="Dof"/>
</dbReference>
<keyword evidence="7 8" id="KW-0539">Nucleus</keyword>
<dbReference type="EMBL" id="LR746272">
    <property type="protein sequence ID" value="CAA7402870.1"/>
    <property type="molecule type" value="Genomic_DNA"/>
</dbReference>
<evidence type="ECO:0000259" key="11">
    <source>
        <dbReference type="PROSITE" id="PS50884"/>
    </source>
</evidence>
<proteinExistence type="predicted"/>
<gene>
    <name evidence="12" type="ORF">SI8410_09013548</name>
</gene>
<dbReference type="PROSITE" id="PS50884">
    <property type="entry name" value="ZF_DOF_2"/>
    <property type="match status" value="1"/>
</dbReference>
<evidence type="ECO:0000313" key="13">
    <source>
        <dbReference type="Proteomes" id="UP000663760"/>
    </source>
</evidence>
<dbReference type="PROSITE" id="PS01361">
    <property type="entry name" value="ZF_DOF_1"/>
    <property type="match status" value="1"/>
</dbReference>
<keyword evidence="3 9" id="KW-0862">Zinc</keyword>
<feature type="region of interest" description="Disordered" evidence="10">
    <location>
        <begin position="66"/>
        <end position="119"/>
    </location>
</feature>
<dbReference type="GO" id="GO:0005634">
    <property type="term" value="C:nucleus"/>
    <property type="evidence" value="ECO:0007669"/>
    <property type="project" value="UniProtKB-SubCell"/>
</dbReference>
<evidence type="ECO:0000256" key="3">
    <source>
        <dbReference type="ARBA" id="ARBA00022833"/>
    </source>
</evidence>
<feature type="domain" description="Dof-type" evidence="11">
    <location>
        <begin position="25"/>
        <end position="79"/>
    </location>
</feature>
<dbReference type="Pfam" id="PF02701">
    <property type="entry name" value="Zn_ribbon_Dof"/>
    <property type="match status" value="1"/>
</dbReference>
<feature type="compositionally biased region" description="Low complexity" evidence="10">
    <location>
        <begin position="80"/>
        <end position="119"/>
    </location>
</feature>
<dbReference type="Proteomes" id="UP000663760">
    <property type="component" value="Chromosome 9"/>
</dbReference>
<keyword evidence="4 9" id="KW-0805">Transcription regulation</keyword>
<keyword evidence="13" id="KW-1185">Reference proteome</keyword>
<evidence type="ECO:0000256" key="4">
    <source>
        <dbReference type="ARBA" id="ARBA00023015"/>
    </source>
</evidence>
<keyword evidence="2 8" id="KW-0863">Zinc-finger</keyword>
<evidence type="ECO:0000256" key="7">
    <source>
        <dbReference type="ARBA" id="ARBA00023242"/>
    </source>
</evidence>